<dbReference type="RefSeq" id="WP_350937646.1">
    <property type="nucleotide sequence ID" value="NZ_JAYWLC010000009.1"/>
</dbReference>
<accession>A0ABV1SIE1</accession>
<dbReference type="EMBL" id="JAYWLC010000009">
    <property type="protein sequence ID" value="MER5172674.1"/>
    <property type="molecule type" value="Genomic_DNA"/>
</dbReference>
<dbReference type="Proteomes" id="UP001438953">
    <property type="component" value="Unassembled WGS sequence"/>
</dbReference>
<reference evidence="1 2" key="1">
    <citation type="submission" date="2024-06" db="EMBL/GenBank/DDBJ databases">
        <title>Thioclava kandeliae sp. nov. from a rhizosphere soil sample of Kandelia candel in a mangrove.</title>
        <authorList>
            <person name="Mu T."/>
        </authorList>
    </citation>
    <scope>NUCLEOTIDE SEQUENCE [LARGE SCALE GENOMIC DNA]</scope>
    <source>
        <strain evidence="1 2">CPCC 100088</strain>
    </source>
</reference>
<evidence type="ECO:0000313" key="1">
    <source>
        <dbReference type="EMBL" id="MER5172674.1"/>
    </source>
</evidence>
<evidence type="ECO:0008006" key="3">
    <source>
        <dbReference type="Google" id="ProtNLM"/>
    </source>
</evidence>
<proteinExistence type="predicted"/>
<comment type="caution">
    <text evidence="1">The sequence shown here is derived from an EMBL/GenBank/DDBJ whole genome shotgun (WGS) entry which is preliminary data.</text>
</comment>
<sequence length="252" mass="26726">MVRTLNKYPAVSGVTGLITLTDIDLAEIDVANLNPIYWPWFDAVNGYVPDSSPRALYDRMNDAERVNLSQISPTDITVTTLAGGTPAIPMLSMNTILRYSASTEGHDYSKGLTMACVVNDALGFCANSTNTGANIGLYWDGSAIIMAGKSVSSAAEDYSGPALDGDTDTVITLRLDPEAGTMTLTVGDGYTQTLSDASFVGWTAHTALQWGVNYDGGLIGRFGYYGQVLLFADNLSDDDIGTVIDYLSVLGG</sequence>
<gene>
    <name evidence="1" type="ORF">VSX56_12910</name>
</gene>
<organism evidence="1 2">
    <name type="scientific">Thioclava kandeliae</name>
    <dbReference type="NCBI Taxonomy" id="3070818"/>
    <lineage>
        <taxon>Bacteria</taxon>
        <taxon>Pseudomonadati</taxon>
        <taxon>Pseudomonadota</taxon>
        <taxon>Alphaproteobacteria</taxon>
        <taxon>Rhodobacterales</taxon>
        <taxon>Paracoccaceae</taxon>
        <taxon>Thioclava</taxon>
    </lineage>
</organism>
<evidence type="ECO:0000313" key="2">
    <source>
        <dbReference type="Proteomes" id="UP001438953"/>
    </source>
</evidence>
<keyword evidence="2" id="KW-1185">Reference proteome</keyword>
<name>A0ABV1SIE1_9RHOB</name>
<protein>
    <recommendedName>
        <fullName evidence="3">LamG domain-containing protein</fullName>
    </recommendedName>
</protein>